<reference evidence="1" key="1">
    <citation type="journal article" date="2015" name="Nature">
        <title>Complex archaea that bridge the gap between prokaryotes and eukaryotes.</title>
        <authorList>
            <person name="Spang A."/>
            <person name="Saw J.H."/>
            <person name="Jorgensen S.L."/>
            <person name="Zaremba-Niedzwiedzka K."/>
            <person name="Martijn J."/>
            <person name="Lind A.E."/>
            <person name="van Eijk R."/>
            <person name="Schleper C."/>
            <person name="Guy L."/>
            <person name="Ettema T.J."/>
        </authorList>
    </citation>
    <scope>NUCLEOTIDE SEQUENCE</scope>
</reference>
<organism evidence="1">
    <name type="scientific">marine sediment metagenome</name>
    <dbReference type="NCBI Taxonomy" id="412755"/>
    <lineage>
        <taxon>unclassified sequences</taxon>
        <taxon>metagenomes</taxon>
        <taxon>ecological metagenomes</taxon>
    </lineage>
</organism>
<gene>
    <name evidence="1" type="ORF">LCGC14_2703500</name>
</gene>
<comment type="caution">
    <text evidence="1">The sequence shown here is derived from an EMBL/GenBank/DDBJ whole genome shotgun (WGS) entry which is preliminary data.</text>
</comment>
<evidence type="ECO:0000313" key="1">
    <source>
        <dbReference type="EMBL" id="KKK92381.1"/>
    </source>
</evidence>
<accession>A0A0F9C702</accession>
<name>A0A0F9C702_9ZZZZ</name>
<dbReference type="AlphaFoldDB" id="A0A0F9C702"/>
<sequence length="164" mass="17880">MKTGQLILLLVTVAILGSAITLLSHSDNAHLDAKEIDARPKIDGVCDECNLILPYAETSRLRFCEGHEHRITGSGGEALQISGSNGCGEGIRIYTPEYMRSQLKEAITITNPNETILLQNYELLKATLFCNCDPKLRAVTTCTVYGCDGKDCTLCVECGKKVEL</sequence>
<proteinExistence type="predicted"/>
<dbReference type="EMBL" id="LAZR01048236">
    <property type="protein sequence ID" value="KKK92381.1"/>
    <property type="molecule type" value="Genomic_DNA"/>
</dbReference>
<protein>
    <submittedName>
        <fullName evidence="1">Uncharacterized protein</fullName>
    </submittedName>
</protein>